<evidence type="ECO:0000256" key="4">
    <source>
        <dbReference type="ARBA" id="ARBA00022960"/>
    </source>
</evidence>
<dbReference type="Pfam" id="PF01471">
    <property type="entry name" value="PG_binding_1"/>
    <property type="match status" value="1"/>
</dbReference>
<dbReference type="InterPro" id="IPR052905">
    <property type="entry name" value="LD-transpeptidase_YkuD-like"/>
</dbReference>
<keyword evidence="8" id="KW-0732">Signal</keyword>
<dbReference type="PROSITE" id="PS52029">
    <property type="entry name" value="LD_TPASE"/>
    <property type="match status" value="1"/>
</dbReference>
<dbReference type="GO" id="GO:0071555">
    <property type="term" value="P:cell wall organization"/>
    <property type="evidence" value="ECO:0007669"/>
    <property type="project" value="UniProtKB-UniRule"/>
</dbReference>
<dbReference type="UniPathway" id="UPA00219"/>
<dbReference type="OrthoDB" id="9778545at2"/>
<evidence type="ECO:0000256" key="3">
    <source>
        <dbReference type="ARBA" id="ARBA00022679"/>
    </source>
</evidence>
<dbReference type="Gene3D" id="1.10.101.10">
    <property type="entry name" value="PGBD-like superfamily/PGBD"/>
    <property type="match status" value="1"/>
</dbReference>
<dbReference type="Proteomes" id="UP000184248">
    <property type="component" value="Unassembled WGS sequence"/>
</dbReference>
<reference evidence="11" key="1">
    <citation type="submission" date="2016-11" db="EMBL/GenBank/DDBJ databases">
        <authorList>
            <person name="Varghese N."/>
            <person name="Submissions S."/>
        </authorList>
    </citation>
    <scope>NUCLEOTIDE SEQUENCE [LARGE SCALE GENOMIC DNA]</scope>
    <source>
        <strain evidence="11">ALO Sharm</strain>
    </source>
</reference>
<keyword evidence="3" id="KW-0808">Transferase</keyword>
<dbReference type="InterPro" id="IPR045380">
    <property type="entry name" value="LD_TPept_scaffold_dom"/>
</dbReference>
<dbReference type="CDD" id="cd16913">
    <property type="entry name" value="YkuD_like"/>
    <property type="match status" value="1"/>
</dbReference>
<keyword evidence="11" id="KW-1185">Reference proteome</keyword>
<evidence type="ECO:0000256" key="8">
    <source>
        <dbReference type="SAM" id="SignalP"/>
    </source>
</evidence>
<keyword evidence="4 7" id="KW-0133">Cell shape</keyword>
<dbReference type="Gene3D" id="2.40.440.10">
    <property type="entry name" value="L,D-transpeptidase catalytic domain-like"/>
    <property type="match status" value="1"/>
</dbReference>
<evidence type="ECO:0000256" key="6">
    <source>
        <dbReference type="ARBA" id="ARBA00023316"/>
    </source>
</evidence>
<dbReference type="InterPro" id="IPR005490">
    <property type="entry name" value="LD_TPept_cat_dom"/>
</dbReference>
<keyword evidence="5 7" id="KW-0573">Peptidoglycan synthesis</keyword>
<evidence type="ECO:0000313" key="11">
    <source>
        <dbReference type="Proteomes" id="UP000184248"/>
    </source>
</evidence>
<feature type="active site" description="Proton donor/acceptor" evidence="7">
    <location>
        <position position="446"/>
    </location>
</feature>
<dbReference type="InterPro" id="IPR036366">
    <property type="entry name" value="PGBDSf"/>
</dbReference>
<evidence type="ECO:0000256" key="1">
    <source>
        <dbReference type="ARBA" id="ARBA00004752"/>
    </source>
</evidence>
<accession>A0A1M6MSQ5</accession>
<keyword evidence="6 7" id="KW-0961">Cell wall biogenesis/degradation</keyword>
<dbReference type="Pfam" id="PF03734">
    <property type="entry name" value="YkuD"/>
    <property type="match status" value="1"/>
</dbReference>
<dbReference type="EMBL" id="FRAL01000001">
    <property type="protein sequence ID" value="SHJ86430.1"/>
    <property type="molecule type" value="Genomic_DNA"/>
</dbReference>
<feature type="active site" description="Nucleophile" evidence="7">
    <location>
        <position position="465"/>
    </location>
</feature>
<dbReference type="PANTHER" id="PTHR41533">
    <property type="entry name" value="L,D-TRANSPEPTIDASE HI_1667-RELATED"/>
    <property type="match status" value="1"/>
</dbReference>
<organism evidence="10 11">
    <name type="scientific">Halomonas caseinilytica</name>
    <dbReference type="NCBI Taxonomy" id="438744"/>
    <lineage>
        <taxon>Bacteria</taxon>
        <taxon>Pseudomonadati</taxon>
        <taxon>Pseudomonadota</taxon>
        <taxon>Gammaproteobacteria</taxon>
        <taxon>Oceanospirillales</taxon>
        <taxon>Halomonadaceae</taxon>
        <taxon>Halomonas</taxon>
    </lineage>
</organism>
<feature type="signal peptide" evidence="8">
    <location>
        <begin position="1"/>
        <end position="30"/>
    </location>
</feature>
<feature type="domain" description="L,D-TPase catalytic" evidence="9">
    <location>
        <begin position="318"/>
        <end position="489"/>
    </location>
</feature>
<dbReference type="RefSeq" id="WP_064698608.1">
    <property type="nucleotide sequence ID" value="NZ_BDEO01000001.1"/>
</dbReference>
<dbReference type="SUPFAM" id="SSF141523">
    <property type="entry name" value="L,D-transpeptidase catalytic domain-like"/>
    <property type="match status" value="1"/>
</dbReference>
<dbReference type="InterPro" id="IPR038063">
    <property type="entry name" value="Transpep_catalytic_dom"/>
</dbReference>
<dbReference type="GO" id="GO:0004180">
    <property type="term" value="F:carboxypeptidase activity"/>
    <property type="evidence" value="ECO:0007669"/>
    <property type="project" value="UniProtKB-ARBA"/>
</dbReference>
<dbReference type="AlphaFoldDB" id="A0A1M6MSQ5"/>
<dbReference type="SUPFAM" id="SSF47090">
    <property type="entry name" value="PGBD-like"/>
    <property type="match status" value="1"/>
</dbReference>
<evidence type="ECO:0000256" key="2">
    <source>
        <dbReference type="ARBA" id="ARBA00005992"/>
    </source>
</evidence>
<name>A0A1M6MSQ5_9GAMM</name>
<evidence type="ECO:0000256" key="7">
    <source>
        <dbReference type="PROSITE-ProRule" id="PRU01373"/>
    </source>
</evidence>
<evidence type="ECO:0000259" key="9">
    <source>
        <dbReference type="PROSITE" id="PS52029"/>
    </source>
</evidence>
<dbReference type="GO" id="GO:0009252">
    <property type="term" value="P:peptidoglycan biosynthetic process"/>
    <property type="evidence" value="ECO:0007669"/>
    <property type="project" value="UniProtKB-UniPathway"/>
</dbReference>
<dbReference type="Pfam" id="PF20142">
    <property type="entry name" value="Scaffold"/>
    <property type="match status" value="1"/>
</dbReference>
<feature type="chain" id="PRO_5009919591" evidence="8">
    <location>
        <begin position="31"/>
        <end position="546"/>
    </location>
</feature>
<dbReference type="InterPro" id="IPR036365">
    <property type="entry name" value="PGBD-like_sf"/>
</dbReference>
<dbReference type="InterPro" id="IPR002477">
    <property type="entry name" value="Peptidoglycan-bd-like"/>
</dbReference>
<sequence length="546" mass="61389">MFATEIRYTRCQRTAWCLGIWLALAGPAMAQSDAPGAPQGDQALEEQLAEASSRLRNLYAVRGDRPIWRDAEIVDALVESLKTLDADGLSPSDYRPDELRAASRAALREGADDDVRARFELQASRTLLAALTHLQRGKVDPQRINDDWDLTIEPPSLDLAAISRELDEGDVPAAIDLARPPYEPYEQLREGLAHYREIERQGGWPALMNVEDPLRPGDTGTEVAALRERLAAIGNDQLWAADEGYYPAIELQAPEPEVYDEALVEAVRRFQRHHLLADDGVVGPRTLKALNMSVDQRIDQIRANMERARWLLHGLPESFVLVDIAGYDLRYFRPNGDTWRARIVVGQPYRRTPSLRSEITHLTINPTWTVPPTIMREDVLPKVRRDLGYLATKNLSVLSPSGKELDPESIDWSNPGGVMLRQKAGPSNPLGQLVVRFPNDHMVYLHDTPSRGLFSRSQRALSSGCIRVEDVLELAQLLFDDTGTSFDVRRLIADGKTRNVLLEHHVPVVLHYWTVQPEPDGELSFRPDIYDRDDALIEALDRPVTL</sequence>
<protein>
    <submittedName>
        <fullName evidence="10">Murein L,D-transpeptidase YcbB/YkuD</fullName>
    </submittedName>
</protein>
<comment type="similarity">
    <text evidence="2">Belongs to the YkuD family.</text>
</comment>
<evidence type="ECO:0000256" key="5">
    <source>
        <dbReference type="ARBA" id="ARBA00022984"/>
    </source>
</evidence>
<dbReference type="GO" id="GO:0008360">
    <property type="term" value="P:regulation of cell shape"/>
    <property type="evidence" value="ECO:0007669"/>
    <property type="project" value="UniProtKB-UniRule"/>
</dbReference>
<gene>
    <name evidence="10" type="ORF">SAMN05192556_101149</name>
</gene>
<comment type="pathway">
    <text evidence="1 7">Cell wall biogenesis; peptidoglycan biosynthesis.</text>
</comment>
<dbReference type="GO" id="GO:0016740">
    <property type="term" value="F:transferase activity"/>
    <property type="evidence" value="ECO:0007669"/>
    <property type="project" value="UniProtKB-KW"/>
</dbReference>
<evidence type="ECO:0000313" key="10">
    <source>
        <dbReference type="EMBL" id="SHJ86430.1"/>
    </source>
</evidence>
<proteinExistence type="inferred from homology"/>
<dbReference type="PANTHER" id="PTHR41533:SF2">
    <property type="entry name" value="BLR7131 PROTEIN"/>
    <property type="match status" value="1"/>
</dbReference>